<dbReference type="EMBL" id="JASCZI010121782">
    <property type="protein sequence ID" value="MED6162939.1"/>
    <property type="molecule type" value="Genomic_DNA"/>
</dbReference>
<dbReference type="InterPro" id="IPR017451">
    <property type="entry name" value="F-box-assoc_interact_dom"/>
</dbReference>
<dbReference type="SUPFAM" id="SSF81383">
    <property type="entry name" value="F-box domain"/>
    <property type="match status" value="1"/>
</dbReference>
<dbReference type="Pfam" id="PF00646">
    <property type="entry name" value="F-box"/>
    <property type="match status" value="1"/>
</dbReference>
<dbReference type="InterPro" id="IPR050796">
    <property type="entry name" value="SCF_F-box_component"/>
</dbReference>
<dbReference type="InterPro" id="IPR001810">
    <property type="entry name" value="F-box_dom"/>
</dbReference>
<evidence type="ECO:0000259" key="2">
    <source>
        <dbReference type="Pfam" id="PF07734"/>
    </source>
</evidence>
<dbReference type="PANTHER" id="PTHR31672:SF13">
    <property type="entry name" value="F-BOX PROTEIN CPR30-LIKE"/>
    <property type="match status" value="1"/>
</dbReference>
<reference evidence="3 4" key="1">
    <citation type="journal article" date="2023" name="Plants (Basel)">
        <title>Bridging the Gap: Combining Genomics and Transcriptomics Approaches to Understand Stylosanthes scabra, an Orphan Legume from the Brazilian Caatinga.</title>
        <authorList>
            <person name="Ferreira-Neto J.R.C."/>
            <person name="da Silva M.D."/>
            <person name="Binneck E."/>
            <person name="de Melo N.F."/>
            <person name="da Silva R.H."/>
            <person name="de Melo A.L.T.M."/>
            <person name="Pandolfi V."/>
            <person name="Bustamante F.O."/>
            <person name="Brasileiro-Vidal A.C."/>
            <person name="Benko-Iseppon A.M."/>
        </authorList>
    </citation>
    <scope>NUCLEOTIDE SEQUENCE [LARGE SCALE GENOMIC DNA]</scope>
    <source>
        <tissue evidence="3">Leaves</tissue>
    </source>
</reference>
<sequence length="370" mass="43196">MSELISCSAEAIEGKDYLLTQILIRLPLKHIMTFKRVSKRWRFLIFTPYFRRCHHTLKSRVSGLFLLPHPGIDSPPYNRFSFFSFDKKTLRPAISNPSDSFQILQSCNGLMLVQRRFTDNYLICNPTIGDRKSFPSPFPWFDKLNSTYYYSLAFDPLCFLGYKLICIFRPCSPNYNDEYQTMIYSSESSGTWKHCGSSFSASLDMDFAHGTYSNYSVYWICNESKTALRFDLNKECMKDDLPLLPSPKPAESHYLHPYRYVLAPACGYMNLVGHADSEYCPGNWDEVMKRKMASRIDQRYRPICLRFNLPVKQKMKNPNYQGKRKNPWIDNPDDHDLYVLKPIKTRLASKIGRYGECKLSELVMASWIMP</sequence>
<dbReference type="Proteomes" id="UP001341840">
    <property type="component" value="Unassembled WGS sequence"/>
</dbReference>
<proteinExistence type="predicted"/>
<dbReference type="InterPro" id="IPR036047">
    <property type="entry name" value="F-box-like_dom_sf"/>
</dbReference>
<dbReference type="NCBIfam" id="TIGR01640">
    <property type="entry name" value="F_box_assoc_1"/>
    <property type="match status" value="1"/>
</dbReference>
<comment type="caution">
    <text evidence="3">The sequence shown here is derived from an EMBL/GenBank/DDBJ whole genome shotgun (WGS) entry which is preliminary data.</text>
</comment>
<organism evidence="3 4">
    <name type="scientific">Stylosanthes scabra</name>
    <dbReference type="NCBI Taxonomy" id="79078"/>
    <lineage>
        <taxon>Eukaryota</taxon>
        <taxon>Viridiplantae</taxon>
        <taxon>Streptophyta</taxon>
        <taxon>Embryophyta</taxon>
        <taxon>Tracheophyta</taxon>
        <taxon>Spermatophyta</taxon>
        <taxon>Magnoliopsida</taxon>
        <taxon>eudicotyledons</taxon>
        <taxon>Gunneridae</taxon>
        <taxon>Pentapetalae</taxon>
        <taxon>rosids</taxon>
        <taxon>fabids</taxon>
        <taxon>Fabales</taxon>
        <taxon>Fabaceae</taxon>
        <taxon>Papilionoideae</taxon>
        <taxon>50 kb inversion clade</taxon>
        <taxon>dalbergioids sensu lato</taxon>
        <taxon>Dalbergieae</taxon>
        <taxon>Pterocarpus clade</taxon>
        <taxon>Stylosanthes</taxon>
    </lineage>
</organism>
<name>A0ABU6UPE2_9FABA</name>
<evidence type="ECO:0000313" key="3">
    <source>
        <dbReference type="EMBL" id="MED6162939.1"/>
    </source>
</evidence>
<evidence type="ECO:0000313" key="4">
    <source>
        <dbReference type="Proteomes" id="UP001341840"/>
    </source>
</evidence>
<evidence type="ECO:0008006" key="5">
    <source>
        <dbReference type="Google" id="ProtNLM"/>
    </source>
</evidence>
<dbReference type="PANTHER" id="PTHR31672">
    <property type="entry name" value="BNACNNG10540D PROTEIN"/>
    <property type="match status" value="1"/>
</dbReference>
<gene>
    <name evidence="3" type="ORF">PIB30_075213</name>
</gene>
<feature type="domain" description="F-box associated beta-propeller type 1" evidence="2">
    <location>
        <begin position="98"/>
        <end position="243"/>
    </location>
</feature>
<accession>A0ABU6UPE2</accession>
<keyword evidence="4" id="KW-1185">Reference proteome</keyword>
<evidence type="ECO:0000259" key="1">
    <source>
        <dbReference type="Pfam" id="PF00646"/>
    </source>
</evidence>
<dbReference type="Pfam" id="PF07734">
    <property type="entry name" value="FBA_1"/>
    <property type="match status" value="1"/>
</dbReference>
<dbReference type="InterPro" id="IPR006527">
    <property type="entry name" value="F-box-assoc_dom_typ1"/>
</dbReference>
<feature type="domain" description="F-box" evidence="1">
    <location>
        <begin position="18"/>
        <end position="51"/>
    </location>
</feature>
<protein>
    <recommendedName>
        <fullName evidence="5">F-box domain-containing protein</fullName>
    </recommendedName>
</protein>